<dbReference type="Gene3D" id="3.40.50.1010">
    <property type="entry name" value="5'-nuclease"/>
    <property type="match status" value="1"/>
</dbReference>
<dbReference type="InterPro" id="IPR029060">
    <property type="entry name" value="PIN-like_dom_sf"/>
</dbReference>
<organism evidence="2 3">
    <name type="scientific">Thermoproteota archaeon</name>
    <dbReference type="NCBI Taxonomy" id="2056631"/>
    <lineage>
        <taxon>Archaea</taxon>
        <taxon>Thermoproteota</taxon>
    </lineage>
</organism>
<sequence>MRAVVDTNVLVYDTFEDSIYHRDARSILDGLDEWVIPLIVIYEYVWFLKGLNVSLEDATLKVREYLLSSKNKLIVEEIDDLVKALDMLLLEKLSLSRFNDKIVLSIASRIGAIATFDDKLRKQAAKKGIAVLP</sequence>
<protein>
    <submittedName>
        <fullName evidence="2">PIN domain nuclease</fullName>
    </submittedName>
</protein>
<dbReference type="Proteomes" id="UP000272051">
    <property type="component" value="Unassembled WGS sequence"/>
</dbReference>
<dbReference type="PANTHER" id="PTHR39664">
    <property type="match status" value="1"/>
</dbReference>
<gene>
    <name evidence="2" type="ORF">DRJ33_06955</name>
</gene>
<dbReference type="EMBL" id="QMQX01000149">
    <property type="protein sequence ID" value="RLE50868.1"/>
    <property type="molecule type" value="Genomic_DNA"/>
</dbReference>
<comment type="caution">
    <text evidence="2">The sequence shown here is derived from an EMBL/GenBank/DDBJ whole genome shotgun (WGS) entry which is preliminary data.</text>
</comment>
<evidence type="ECO:0000313" key="2">
    <source>
        <dbReference type="EMBL" id="RLE50868.1"/>
    </source>
</evidence>
<feature type="domain" description="PIN" evidence="1">
    <location>
        <begin position="1"/>
        <end position="122"/>
    </location>
</feature>
<evidence type="ECO:0000313" key="3">
    <source>
        <dbReference type="Proteomes" id="UP000272051"/>
    </source>
</evidence>
<dbReference type="InterPro" id="IPR002716">
    <property type="entry name" value="PIN_dom"/>
</dbReference>
<dbReference type="AlphaFoldDB" id="A0A497EW21"/>
<name>A0A497EW21_9CREN</name>
<dbReference type="SUPFAM" id="SSF88723">
    <property type="entry name" value="PIN domain-like"/>
    <property type="match status" value="1"/>
</dbReference>
<reference evidence="2 3" key="1">
    <citation type="submission" date="2018-06" db="EMBL/GenBank/DDBJ databases">
        <title>Extensive metabolic versatility and redundancy in microbially diverse, dynamic hydrothermal sediments.</title>
        <authorList>
            <person name="Dombrowski N."/>
            <person name="Teske A."/>
            <person name="Baker B.J."/>
        </authorList>
    </citation>
    <scope>NUCLEOTIDE SEQUENCE [LARGE SCALE GENOMIC DNA]</scope>
    <source>
        <strain evidence="2">B34_G17</strain>
    </source>
</reference>
<proteinExistence type="predicted"/>
<dbReference type="SMART" id="SM00670">
    <property type="entry name" value="PINc"/>
    <property type="match status" value="1"/>
</dbReference>
<dbReference type="Pfam" id="PF01850">
    <property type="entry name" value="PIN"/>
    <property type="match status" value="1"/>
</dbReference>
<dbReference type="PANTHER" id="PTHR39664:SF2">
    <property type="entry name" value="NUCLEIC ACID-BINDING PROTEIN, CONTAINING PIN DOMAIN-RELATED"/>
    <property type="match status" value="1"/>
</dbReference>
<accession>A0A497EW21</accession>
<evidence type="ECO:0000259" key="1">
    <source>
        <dbReference type="SMART" id="SM00670"/>
    </source>
</evidence>
<dbReference type="CDD" id="cd18684">
    <property type="entry name" value="PIN_VapC-like"/>
    <property type="match status" value="1"/>
</dbReference>